<proteinExistence type="inferred from homology"/>
<dbReference type="HAMAP" id="MF_00012">
    <property type="entry name" value="IlvD"/>
    <property type="match status" value="1"/>
</dbReference>
<feature type="domain" description="Dihydroxy-acid/6-phosphogluconate dehydratase N-terminal" evidence="16">
    <location>
        <begin position="40"/>
        <end position="356"/>
    </location>
</feature>
<dbReference type="UniPathway" id="UPA00049">
    <property type="reaction ID" value="UER00061"/>
</dbReference>
<comment type="catalytic activity">
    <reaction evidence="11">
        <text>(2R)-2,3-dihydroxy-3-methylbutanoate = 3-methyl-2-oxobutanoate + H2O</text>
        <dbReference type="Rhea" id="RHEA:24809"/>
        <dbReference type="ChEBI" id="CHEBI:11851"/>
        <dbReference type="ChEBI" id="CHEBI:15377"/>
        <dbReference type="ChEBI" id="CHEBI:49072"/>
        <dbReference type="EC" id="4.2.1.9"/>
    </reaction>
    <physiologicalReaction direction="left-to-right" evidence="11">
        <dbReference type="Rhea" id="RHEA:24810"/>
    </physiologicalReaction>
</comment>
<dbReference type="UniPathway" id="UPA00047">
    <property type="reaction ID" value="UER00057"/>
</dbReference>
<comment type="caution">
    <text evidence="15">Lacks conserved residue(s) required for the propagation of feature annotation.</text>
</comment>
<dbReference type="Gene3D" id="3.50.30.80">
    <property type="entry name" value="IlvD/EDD C-terminal domain-like"/>
    <property type="match status" value="1"/>
</dbReference>
<dbReference type="SUPFAM" id="SSF52016">
    <property type="entry name" value="LeuD/IlvD-like"/>
    <property type="match status" value="1"/>
</dbReference>
<comment type="cofactor">
    <cofactor evidence="15">
        <name>[2Fe-2S] cluster</name>
        <dbReference type="ChEBI" id="CHEBI:190135"/>
    </cofactor>
    <text evidence="15">Binds 1 [2Fe-2S] cluster per subunit. This cluster acts as a Lewis acid cofactor.</text>
</comment>
<keyword evidence="8 15" id="KW-0411">Iron-sulfur</keyword>
<dbReference type="EC" id="4.2.1.9" evidence="14 15"/>
<comment type="catalytic activity">
    <reaction evidence="15">
        <text>(2R,3R)-2,3-dihydroxy-3-methylpentanoate = (S)-3-methyl-2-oxopentanoate + H2O</text>
        <dbReference type="Rhea" id="RHEA:27694"/>
        <dbReference type="ChEBI" id="CHEBI:15377"/>
        <dbReference type="ChEBI" id="CHEBI:35146"/>
        <dbReference type="ChEBI" id="CHEBI:49258"/>
        <dbReference type="EC" id="4.2.1.9"/>
    </reaction>
</comment>
<dbReference type="FunFam" id="3.50.30.80:FF:000001">
    <property type="entry name" value="Dihydroxy-acid dehydratase"/>
    <property type="match status" value="1"/>
</dbReference>
<dbReference type="Pfam" id="PF24877">
    <property type="entry name" value="ILV_EDD_C"/>
    <property type="match status" value="1"/>
</dbReference>
<name>A0A845MBX0_9RHOB</name>
<evidence type="ECO:0000256" key="1">
    <source>
        <dbReference type="ARBA" id="ARBA00001946"/>
    </source>
</evidence>
<protein>
    <recommendedName>
        <fullName evidence="14 15">Dihydroxy-acid dehydratase</fullName>
        <shortName evidence="15">DAD</shortName>
        <ecNumber evidence="14 15">4.2.1.9</ecNumber>
    </recommendedName>
</protein>
<dbReference type="InterPro" id="IPR000581">
    <property type="entry name" value="ILV_EDD_N"/>
</dbReference>
<dbReference type="GO" id="GO:0009099">
    <property type="term" value="P:L-valine biosynthetic process"/>
    <property type="evidence" value="ECO:0007669"/>
    <property type="project" value="UniProtKB-UniRule"/>
</dbReference>
<comment type="pathway">
    <text evidence="13 15">Amino-acid biosynthesis; L-isoleucine biosynthesis; L-isoleucine from 2-oxobutanoate: step 3/4.</text>
</comment>
<keyword evidence="7 15" id="KW-0408">Iron</keyword>
<evidence type="ECO:0000259" key="17">
    <source>
        <dbReference type="Pfam" id="PF24877"/>
    </source>
</evidence>
<keyword evidence="4 15" id="KW-0001">2Fe-2S</keyword>
<dbReference type="PANTHER" id="PTHR21000:SF5">
    <property type="entry name" value="DIHYDROXY-ACID DEHYDRATASE, MITOCHONDRIAL"/>
    <property type="match status" value="1"/>
</dbReference>
<feature type="binding site" description="via carbamate group" evidence="15">
    <location>
        <position position="129"/>
    </location>
    <ligand>
        <name>Mg(2+)</name>
        <dbReference type="ChEBI" id="CHEBI:18420"/>
    </ligand>
</feature>
<evidence type="ECO:0000256" key="6">
    <source>
        <dbReference type="ARBA" id="ARBA00022842"/>
    </source>
</evidence>
<feature type="binding site" evidence="15">
    <location>
        <position position="54"/>
    </location>
    <ligand>
        <name>[2Fe-2S] cluster</name>
        <dbReference type="ChEBI" id="CHEBI:190135"/>
    </ligand>
</feature>
<keyword evidence="3 15" id="KW-0028">Amino-acid biosynthesis</keyword>
<evidence type="ECO:0000259" key="16">
    <source>
        <dbReference type="Pfam" id="PF00920"/>
    </source>
</evidence>
<feature type="binding site" evidence="15">
    <location>
        <position position="128"/>
    </location>
    <ligand>
        <name>Mg(2+)</name>
        <dbReference type="ChEBI" id="CHEBI:18420"/>
    </ligand>
</feature>
<accession>A0A845MBX0</accession>
<gene>
    <name evidence="15" type="primary">ilvD</name>
    <name evidence="18" type="ORF">GQE99_18530</name>
</gene>
<comment type="function">
    <text evidence="15">Functions in the biosynthesis of branched-chain amino acids. Catalyzes the dehydration of (2R,3R)-2,3-dihydroxy-3-methylpentanoate (2,3-dihydroxy-3-methylvalerate) into 2-oxo-3-methylpentanoate (2-oxo-3-methylvalerate) and of (2R)-2,3-dihydroxy-3-methylbutanoate (2,3-dihydroxyisovalerate) into 2-oxo-3-methylbutanoate (2-oxoisovalerate), the penultimate precursor to L-isoleucine and L-valine, respectively.</text>
</comment>
<evidence type="ECO:0000256" key="5">
    <source>
        <dbReference type="ARBA" id="ARBA00022723"/>
    </source>
</evidence>
<evidence type="ECO:0000256" key="14">
    <source>
        <dbReference type="ARBA" id="ARBA00029490"/>
    </source>
</evidence>
<comment type="caution">
    <text evidence="18">The sequence shown here is derived from an EMBL/GenBank/DDBJ whole genome shotgun (WGS) entry which is preliminary data.</text>
</comment>
<evidence type="ECO:0000256" key="11">
    <source>
        <dbReference type="ARBA" id="ARBA00029304"/>
    </source>
</evidence>
<sequence length="563" mass="59052">MTGKKTDHLVSRTIVEGLDRAPHRAFLRAMGHDDQALESPFVGIAHTASEVTPCTMSLRPQVEAAKLGVTREQMTPFEFGTITVADSMSMNHRGMRFSLVSREIIADSIDSVARGHAYDGLMTFASCDKTLPGMMMAIARLNRPAVFLYGGAALPVPWKGREVGVVDVYEAVGQVYEGTTTEEELAAMERVGVPTVGSCAGQFTANTMALVAEVLGLAPIGTAYLPAVYSERSVLIKRAAGLLRRAIDEGGPLPSDLITRKSLENAVVAVGATGGSTNALLHLPAIANEVGLSFTLDDIAGVLESVPLVADLKPGGAFWAKDMHHAGSTPAILRVLRDAGVLHTDCPSIEGRTIGEIADSGDAADGTVLRPADRPISDKSGVVVLKGSLAPEGAVLKVAGLKHTVHEGPARVFDCEEDAVAAVRKKEYEAGDVIVIRNEGPAGGPGMREMLGVTALLYGQGMGEKVALITDGRFSGATRGLCIGHVGPEAAAGGPIGLIRTGDIIRIDAGAHLLDVDVPPEELAKREPVKIPEAHAPETATLRKYASLVDPAHLGATTHRNTR</sequence>
<evidence type="ECO:0000256" key="2">
    <source>
        <dbReference type="ARBA" id="ARBA00006486"/>
    </source>
</evidence>
<dbReference type="RefSeq" id="WP_161353374.1">
    <property type="nucleotide sequence ID" value="NZ_WTUX01000021.1"/>
</dbReference>
<evidence type="ECO:0000256" key="9">
    <source>
        <dbReference type="ARBA" id="ARBA00023239"/>
    </source>
</evidence>
<evidence type="ECO:0000256" key="3">
    <source>
        <dbReference type="ARBA" id="ARBA00022605"/>
    </source>
</evidence>
<evidence type="ECO:0000256" key="13">
    <source>
        <dbReference type="ARBA" id="ARBA00029437"/>
    </source>
</evidence>
<dbReference type="PANTHER" id="PTHR21000">
    <property type="entry name" value="DIHYDROXY-ACID DEHYDRATASE DAD"/>
    <property type="match status" value="1"/>
</dbReference>
<evidence type="ECO:0000256" key="10">
    <source>
        <dbReference type="ARBA" id="ARBA00023304"/>
    </source>
</evidence>
<feature type="active site" description="Proton acceptor" evidence="15">
    <location>
        <position position="475"/>
    </location>
</feature>
<dbReference type="GO" id="GO:0000287">
    <property type="term" value="F:magnesium ion binding"/>
    <property type="evidence" value="ECO:0007669"/>
    <property type="project" value="UniProtKB-UniRule"/>
</dbReference>
<comment type="cofactor">
    <cofactor evidence="1 15">
        <name>Mg(2+)</name>
        <dbReference type="ChEBI" id="CHEBI:18420"/>
    </cofactor>
</comment>
<keyword evidence="9 15" id="KW-0456">Lyase</keyword>
<feature type="domain" description="Dihydroxy-acid/6-phosphogluconate dehydratase C-terminal" evidence="17">
    <location>
        <begin position="368"/>
        <end position="556"/>
    </location>
</feature>
<feature type="modified residue" description="N6-carboxylysine" evidence="15">
    <location>
        <position position="129"/>
    </location>
</feature>
<dbReference type="GO" id="GO:0051537">
    <property type="term" value="F:2 iron, 2 sulfur cluster binding"/>
    <property type="evidence" value="ECO:0007669"/>
    <property type="project" value="UniProtKB-UniRule"/>
</dbReference>
<dbReference type="Pfam" id="PF00920">
    <property type="entry name" value="ILVD_EDD_N"/>
    <property type="match status" value="1"/>
</dbReference>
<dbReference type="InterPro" id="IPR037237">
    <property type="entry name" value="IlvD/EDD_N"/>
</dbReference>
<feature type="binding site" evidence="15">
    <location>
        <position position="449"/>
    </location>
    <ligand>
        <name>Mg(2+)</name>
        <dbReference type="ChEBI" id="CHEBI:18420"/>
    </ligand>
</feature>
<keyword evidence="6 15" id="KW-0460">Magnesium</keyword>
<dbReference type="SUPFAM" id="SSF143975">
    <property type="entry name" value="IlvD/EDD N-terminal domain-like"/>
    <property type="match status" value="1"/>
</dbReference>
<keyword evidence="19" id="KW-1185">Reference proteome</keyword>
<reference evidence="18 19" key="1">
    <citation type="submission" date="2019-12" db="EMBL/GenBank/DDBJ databases">
        <title>Maritimibacter sp. nov. sp. isolated from sea sand.</title>
        <authorList>
            <person name="Kim J."/>
            <person name="Jeong S.E."/>
            <person name="Jung H.S."/>
            <person name="Jeon C.O."/>
        </authorList>
    </citation>
    <scope>NUCLEOTIDE SEQUENCE [LARGE SCALE GENOMIC DNA]</scope>
    <source>
        <strain evidence="18 19">DP07</strain>
    </source>
</reference>
<comment type="subunit">
    <text evidence="15">Homodimer.</text>
</comment>
<keyword evidence="5 15" id="KW-0479">Metal-binding</keyword>
<feature type="binding site" evidence="15">
    <location>
        <position position="86"/>
    </location>
    <ligand>
        <name>Mg(2+)</name>
        <dbReference type="ChEBI" id="CHEBI:18420"/>
    </ligand>
</feature>
<dbReference type="InterPro" id="IPR020558">
    <property type="entry name" value="DiOHA_6PGluconate_deHydtase_CS"/>
</dbReference>
<dbReference type="EMBL" id="WTUX01000021">
    <property type="protein sequence ID" value="MZR15021.1"/>
    <property type="molecule type" value="Genomic_DNA"/>
</dbReference>
<dbReference type="PROSITE" id="PS00887">
    <property type="entry name" value="ILVD_EDD_2"/>
    <property type="match status" value="1"/>
</dbReference>
<dbReference type="Proteomes" id="UP000467322">
    <property type="component" value="Unassembled WGS sequence"/>
</dbReference>
<evidence type="ECO:0000313" key="19">
    <source>
        <dbReference type="Proteomes" id="UP000467322"/>
    </source>
</evidence>
<dbReference type="InterPro" id="IPR042096">
    <property type="entry name" value="Dihydro-acid_dehy_C"/>
</dbReference>
<dbReference type="PROSITE" id="PS00886">
    <property type="entry name" value="ILVD_EDD_1"/>
    <property type="match status" value="1"/>
</dbReference>
<evidence type="ECO:0000256" key="7">
    <source>
        <dbReference type="ARBA" id="ARBA00023004"/>
    </source>
</evidence>
<dbReference type="GO" id="GO:0009097">
    <property type="term" value="P:isoleucine biosynthetic process"/>
    <property type="evidence" value="ECO:0007669"/>
    <property type="project" value="UniProtKB-UniRule"/>
</dbReference>
<dbReference type="InterPro" id="IPR056740">
    <property type="entry name" value="ILV_EDD_C"/>
</dbReference>
<organism evidence="18 19">
    <name type="scientific">Maritimibacter harenae</name>
    <dbReference type="NCBI Taxonomy" id="2606218"/>
    <lineage>
        <taxon>Bacteria</taxon>
        <taxon>Pseudomonadati</taxon>
        <taxon>Pseudomonadota</taxon>
        <taxon>Alphaproteobacteria</taxon>
        <taxon>Rhodobacterales</taxon>
        <taxon>Roseobacteraceae</taxon>
        <taxon>Maritimibacter</taxon>
    </lineage>
</organism>
<evidence type="ECO:0000256" key="4">
    <source>
        <dbReference type="ARBA" id="ARBA00022714"/>
    </source>
</evidence>
<comment type="pathway">
    <text evidence="12 15">Amino-acid biosynthesis; L-valine biosynthesis; L-valine from pyruvate: step 3/4.</text>
</comment>
<dbReference type="GO" id="GO:0004160">
    <property type="term" value="F:dihydroxy-acid dehydratase activity"/>
    <property type="evidence" value="ECO:0007669"/>
    <property type="project" value="UniProtKB-UniRule"/>
</dbReference>
<dbReference type="InterPro" id="IPR050165">
    <property type="entry name" value="DHAD_IlvD/Edd"/>
</dbReference>
<dbReference type="NCBIfam" id="NF002068">
    <property type="entry name" value="PRK00911.1"/>
    <property type="match status" value="1"/>
</dbReference>
<evidence type="ECO:0000313" key="18">
    <source>
        <dbReference type="EMBL" id="MZR15021.1"/>
    </source>
</evidence>
<dbReference type="AlphaFoldDB" id="A0A845MBX0"/>
<evidence type="ECO:0000256" key="15">
    <source>
        <dbReference type="HAMAP-Rule" id="MF_00012"/>
    </source>
</evidence>
<keyword evidence="10 15" id="KW-0100">Branched-chain amino acid biosynthesis</keyword>
<evidence type="ECO:0000256" key="12">
    <source>
        <dbReference type="ARBA" id="ARBA00029436"/>
    </source>
</evidence>
<dbReference type="InterPro" id="IPR004404">
    <property type="entry name" value="DihydroxyA_deHydtase"/>
</dbReference>
<evidence type="ECO:0000256" key="8">
    <source>
        <dbReference type="ARBA" id="ARBA00023014"/>
    </source>
</evidence>
<comment type="similarity">
    <text evidence="2 15">Belongs to the IlvD/Edd family.</text>
</comment>